<evidence type="ECO:0000256" key="7">
    <source>
        <dbReference type="ARBA" id="ARBA00022798"/>
    </source>
</evidence>
<feature type="domain" description="Carbohydrate kinase FGGY C-terminal" evidence="12">
    <location>
        <begin position="101"/>
        <end position="289"/>
    </location>
</feature>
<evidence type="ECO:0000256" key="2">
    <source>
        <dbReference type="ARBA" id="ARBA00009156"/>
    </source>
</evidence>
<feature type="domain" description="Carbohydrate kinase FGGY N-terminal" evidence="11">
    <location>
        <begin position="2"/>
        <end position="91"/>
    </location>
</feature>
<comment type="pathway">
    <text evidence="1">Polyol metabolism; glycerol degradation via glycerol kinase pathway; sn-glycerol 3-phosphate from glycerol: step 1/1.</text>
</comment>
<evidence type="ECO:0000256" key="3">
    <source>
        <dbReference type="ARBA" id="ARBA00012099"/>
    </source>
</evidence>
<dbReference type="SUPFAM" id="SSF53067">
    <property type="entry name" value="Actin-like ATPase domain"/>
    <property type="match status" value="2"/>
</dbReference>
<keyword evidence="6 13" id="KW-0418">Kinase</keyword>
<dbReference type="FunFam" id="3.30.420.40:FF:000007">
    <property type="entry name" value="Glycerol kinase"/>
    <property type="match status" value="1"/>
</dbReference>
<dbReference type="PANTHER" id="PTHR10196">
    <property type="entry name" value="SUGAR KINASE"/>
    <property type="match status" value="1"/>
</dbReference>
<evidence type="ECO:0000256" key="5">
    <source>
        <dbReference type="ARBA" id="ARBA00022741"/>
    </source>
</evidence>
<evidence type="ECO:0000256" key="9">
    <source>
        <dbReference type="ARBA" id="ARBA00043149"/>
    </source>
</evidence>
<evidence type="ECO:0000313" key="13">
    <source>
        <dbReference type="EMBL" id="MPM93320.1"/>
    </source>
</evidence>
<dbReference type="InterPro" id="IPR018484">
    <property type="entry name" value="FGGY_N"/>
</dbReference>
<evidence type="ECO:0000259" key="11">
    <source>
        <dbReference type="Pfam" id="PF00370"/>
    </source>
</evidence>
<proteinExistence type="inferred from homology"/>
<dbReference type="GO" id="GO:0005829">
    <property type="term" value="C:cytosol"/>
    <property type="evidence" value="ECO:0007669"/>
    <property type="project" value="TreeGrafter"/>
</dbReference>
<dbReference type="InterPro" id="IPR018485">
    <property type="entry name" value="FGGY_C"/>
</dbReference>
<evidence type="ECO:0000256" key="6">
    <source>
        <dbReference type="ARBA" id="ARBA00022777"/>
    </source>
</evidence>
<comment type="catalytic activity">
    <reaction evidence="10">
        <text>glycerol + ATP = sn-glycerol 3-phosphate + ADP + H(+)</text>
        <dbReference type="Rhea" id="RHEA:21644"/>
        <dbReference type="ChEBI" id="CHEBI:15378"/>
        <dbReference type="ChEBI" id="CHEBI:17754"/>
        <dbReference type="ChEBI" id="CHEBI:30616"/>
        <dbReference type="ChEBI" id="CHEBI:57597"/>
        <dbReference type="ChEBI" id="CHEBI:456216"/>
        <dbReference type="EC" id="2.7.1.30"/>
    </reaction>
</comment>
<name>A0A645DUY3_9ZZZZ</name>
<dbReference type="Gene3D" id="3.30.420.40">
    <property type="match status" value="2"/>
</dbReference>
<reference evidence="13" key="1">
    <citation type="submission" date="2019-08" db="EMBL/GenBank/DDBJ databases">
        <authorList>
            <person name="Kucharzyk K."/>
            <person name="Murdoch R.W."/>
            <person name="Higgins S."/>
            <person name="Loffler F."/>
        </authorList>
    </citation>
    <scope>NUCLEOTIDE SEQUENCE</scope>
</reference>
<dbReference type="EC" id="2.7.1.30" evidence="3"/>
<evidence type="ECO:0000256" key="1">
    <source>
        <dbReference type="ARBA" id="ARBA00005190"/>
    </source>
</evidence>
<dbReference type="Pfam" id="PF00370">
    <property type="entry name" value="FGGY_N"/>
    <property type="match status" value="1"/>
</dbReference>
<dbReference type="InterPro" id="IPR043129">
    <property type="entry name" value="ATPase_NBD"/>
</dbReference>
<organism evidence="13">
    <name type="scientific">bioreactor metagenome</name>
    <dbReference type="NCBI Taxonomy" id="1076179"/>
    <lineage>
        <taxon>unclassified sequences</taxon>
        <taxon>metagenomes</taxon>
        <taxon>ecological metagenomes</taxon>
    </lineage>
</organism>
<keyword evidence="4 13" id="KW-0808">Transferase</keyword>
<comment type="caution">
    <text evidence="13">The sequence shown here is derived from an EMBL/GenBank/DDBJ whole genome shotgun (WGS) entry which is preliminary data.</text>
</comment>
<evidence type="ECO:0000256" key="4">
    <source>
        <dbReference type="ARBA" id="ARBA00022679"/>
    </source>
</evidence>
<dbReference type="InterPro" id="IPR018483">
    <property type="entry name" value="Carb_kinase_FGGY_CS"/>
</dbReference>
<dbReference type="GO" id="GO:0004370">
    <property type="term" value="F:glycerol kinase activity"/>
    <property type="evidence" value="ECO:0007669"/>
    <property type="project" value="UniProtKB-EC"/>
</dbReference>
<keyword evidence="5" id="KW-0547">Nucleotide-binding</keyword>
<protein>
    <recommendedName>
        <fullName evidence="3">glycerol kinase</fullName>
        <ecNumber evidence="3">2.7.1.30</ecNumber>
    </recommendedName>
    <alternativeName>
        <fullName evidence="9">ATP:glycerol 3-phosphotransferase</fullName>
    </alternativeName>
</protein>
<sequence length="340" mass="36137">MDSWLIWNLTGGRVHVTDYSNASRTMLFNIHTLGWDAELCRELDIPMGLLPRPVGNSERYGAVAEGIPGLEDLAGIPICGSAGDQPAALFGQGCFQPGQVKNTYGTGCFTLMNLGGSPVRSRAGLVTSVAWNLGGETAYALEGSVFNAGSAIQWLRDELGLIASAPECDRLAESVPDSGGVLLVPAFTGLGAPYWDMYARGTVLGVTRGTTKAHLCRAVLDSIAFQVSDLAAAMAADAGRPLTALRVDGGASVSDILLQIQADILRLPVDRPAQVETTAFGAAALAGLSAGVWTDLNQLSALRRSQHVFRPQRDEASCRTDLKRWCRAVERARGWIEPEP</sequence>
<dbReference type="AlphaFoldDB" id="A0A645DUY3"/>
<dbReference type="GO" id="GO:0019563">
    <property type="term" value="P:glycerol catabolic process"/>
    <property type="evidence" value="ECO:0007669"/>
    <property type="project" value="TreeGrafter"/>
</dbReference>
<gene>
    <name evidence="13" type="primary">glpK_25</name>
    <name evidence="13" type="ORF">SDC9_140457</name>
</gene>
<evidence type="ECO:0000259" key="12">
    <source>
        <dbReference type="Pfam" id="PF02782"/>
    </source>
</evidence>
<evidence type="ECO:0000256" key="10">
    <source>
        <dbReference type="ARBA" id="ARBA00052101"/>
    </source>
</evidence>
<accession>A0A645DUY3</accession>
<dbReference type="PANTHER" id="PTHR10196:SF69">
    <property type="entry name" value="GLYCEROL KINASE"/>
    <property type="match status" value="1"/>
</dbReference>
<dbReference type="EMBL" id="VSSQ01040144">
    <property type="protein sequence ID" value="MPM93320.1"/>
    <property type="molecule type" value="Genomic_DNA"/>
</dbReference>
<keyword evidence="8" id="KW-0067">ATP-binding</keyword>
<dbReference type="Pfam" id="PF02782">
    <property type="entry name" value="FGGY_C"/>
    <property type="match status" value="1"/>
</dbReference>
<dbReference type="GO" id="GO:0005524">
    <property type="term" value="F:ATP binding"/>
    <property type="evidence" value="ECO:0007669"/>
    <property type="project" value="UniProtKB-KW"/>
</dbReference>
<keyword evidence="7" id="KW-0319">Glycerol metabolism</keyword>
<evidence type="ECO:0000256" key="8">
    <source>
        <dbReference type="ARBA" id="ARBA00022840"/>
    </source>
</evidence>
<comment type="similarity">
    <text evidence="2">Belongs to the FGGY kinase family.</text>
</comment>
<dbReference type="PROSITE" id="PS00445">
    <property type="entry name" value="FGGY_KINASES_2"/>
    <property type="match status" value="1"/>
</dbReference>